<evidence type="ECO:0000259" key="1">
    <source>
        <dbReference type="PROSITE" id="PS51910"/>
    </source>
</evidence>
<feature type="domain" description="GH18" evidence="1">
    <location>
        <begin position="13"/>
        <end position="118"/>
    </location>
</feature>
<evidence type="ECO:0000313" key="3">
    <source>
        <dbReference type="Proteomes" id="UP001558713"/>
    </source>
</evidence>
<reference evidence="2 3" key="1">
    <citation type="submission" date="2024-04" db="EMBL/GenBank/DDBJ databases">
        <title>Genome assembly C_amara_ONT_v2.</title>
        <authorList>
            <person name="Yant L."/>
            <person name="Moore C."/>
            <person name="Slenker M."/>
        </authorList>
    </citation>
    <scope>NUCLEOTIDE SEQUENCE [LARGE SCALE GENOMIC DNA]</scope>
    <source>
        <tissue evidence="2">Leaf</tissue>
    </source>
</reference>
<evidence type="ECO:0000313" key="2">
    <source>
        <dbReference type="EMBL" id="KAL1205247.1"/>
    </source>
</evidence>
<comment type="caution">
    <text evidence="2">The sequence shown here is derived from an EMBL/GenBank/DDBJ whole genome shotgun (WGS) entry which is preliminary data.</text>
</comment>
<keyword evidence="3" id="KW-1185">Reference proteome</keyword>
<dbReference type="Gene3D" id="3.20.20.80">
    <property type="entry name" value="Glycosidases"/>
    <property type="match status" value="1"/>
</dbReference>
<name>A0ABD1AEM3_CARAN</name>
<dbReference type="AlphaFoldDB" id="A0ABD1AEM3"/>
<proteinExistence type="predicted"/>
<dbReference type="SUPFAM" id="SSF51445">
    <property type="entry name" value="(Trans)glycosidases"/>
    <property type="match status" value="1"/>
</dbReference>
<organism evidence="2 3">
    <name type="scientific">Cardamine amara subsp. amara</name>
    <dbReference type="NCBI Taxonomy" id="228776"/>
    <lineage>
        <taxon>Eukaryota</taxon>
        <taxon>Viridiplantae</taxon>
        <taxon>Streptophyta</taxon>
        <taxon>Embryophyta</taxon>
        <taxon>Tracheophyta</taxon>
        <taxon>Spermatophyta</taxon>
        <taxon>Magnoliopsida</taxon>
        <taxon>eudicotyledons</taxon>
        <taxon>Gunneridae</taxon>
        <taxon>Pentapetalae</taxon>
        <taxon>rosids</taxon>
        <taxon>malvids</taxon>
        <taxon>Brassicales</taxon>
        <taxon>Brassicaceae</taxon>
        <taxon>Cardamineae</taxon>
        <taxon>Cardamine</taxon>
    </lineage>
</organism>
<dbReference type="InterPro" id="IPR001223">
    <property type="entry name" value="Glyco_hydro18_cat"/>
</dbReference>
<protein>
    <submittedName>
        <fullName evidence="2">Class V chitinase</fullName>
    </submittedName>
</protein>
<sequence length="118" mass="13088">MTDSETHGSSAGVVKASYWYPDGETPTTAGVSLPSSAIWIDSTLFTHLFCAIVDLEPHTHKVVIPFKHKYEFSTFTEIVQKKNPDVETLLSIGGKKADNSVLVELRDKTKKLNDPLLR</sequence>
<dbReference type="Proteomes" id="UP001558713">
    <property type="component" value="Unassembled WGS sequence"/>
</dbReference>
<gene>
    <name evidence="2" type="ORF">V5N11_011530</name>
</gene>
<accession>A0ABD1AEM3</accession>
<dbReference type="PROSITE" id="PS51910">
    <property type="entry name" value="GH18_2"/>
    <property type="match status" value="1"/>
</dbReference>
<dbReference type="EMBL" id="JBANAX010000521">
    <property type="protein sequence ID" value="KAL1205247.1"/>
    <property type="molecule type" value="Genomic_DNA"/>
</dbReference>
<dbReference type="InterPro" id="IPR017853">
    <property type="entry name" value="GH"/>
</dbReference>